<protein>
    <recommendedName>
        <fullName evidence="3">DUF1677 family protein</fullName>
    </recommendedName>
</protein>
<name>A0AAQ3KKL6_9LILI</name>
<organism evidence="1 2">
    <name type="scientific">Canna indica</name>
    <name type="common">Indian-shot</name>
    <dbReference type="NCBI Taxonomy" id="4628"/>
    <lineage>
        <taxon>Eukaryota</taxon>
        <taxon>Viridiplantae</taxon>
        <taxon>Streptophyta</taxon>
        <taxon>Embryophyta</taxon>
        <taxon>Tracheophyta</taxon>
        <taxon>Spermatophyta</taxon>
        <taxon>Magnoliopsida</taxon>
        <taxon>Liliopsida</taxon>
        <taxon>Zingiberales</taxon>
        <taxon>Cannaceae</taxon>
        <taxon>Canna</taxon>
    </lineage>
</organism>
<accession>A0AAQ3KKL6</accession>
<dbReference type="Proteomes" id="UP001327560">
    <property type="component" value="Chromosome 5"/>
</dbReference>
<evidence type="ECO:0000313" key="2">
    <source>
        <dbReference type="Proteomes" id="UP001327560"/>
    </source>
</evidence>
<keyword evidence="2" id="KW-1185">Reference proteome</keyword>
<reference evidence="1 2" key="1">
    <citation type="submission" date="2023-10" db="EMBL/GenBank/DDBJ databases">
        <title>Chromosome-scale genome assembly provides insights into flower coloration mechanisms of Canna indica.</title>
        <authorList>
            <person name="Li C."/>
        </authorList>
    </citation>
    <scope>NUCLEOTIDE SEQUENCE [LARGE SCALE GENOMIC DNA]</scope>
    <source>
        <tissue evidence="1">Flower</tissue>
    </source>
</reference>
<sequence>MAARAKSRRLSLDLFQRAVSDLSANAGILGYMDLRAPSRPSGDVSEVRCECCGLSEDCTHAYVSRIRDRFCGRWVCGLCSEAVKEEHGRLGLARHIVREEALTAHMDVCRRYNKFVRTNPAMSLAGTMSEILKKSCKKINDDHGGRGRGGN</sequence>
<dbReference type="PANTHER" id="PTHR33108:SF61">
    <property type="entry name" value="DUF1677 FAMILY PROTEIN"/>
    <property type="match status" value="1"/>
</dbReference>
<evidence type="ECO:0008006" key="3">
    <source>
        <dbReference type="Google" id="ProtNLM"/>
    </source>
</evidence>
<dbReference type="PANTHER" id="PTHR33108">
    <property type="entry name" value="OS01G0745000 PROTEIN"/>
    <property type="match status" value="1"/>
</dbReference>
<dbReference type="Pfam" id="PF07911">
    <property type="entry name" value="DUF1677"/>
    <property type="match status" value="1"/>
</dbReference>
<gene>
    <name evidence="1" type="ORF">Cni_G17416</name>
</gene>
<dbReference type="EMBL" id="CP136894">
    <property type="protein sequence ID" value="WOL08663.1"/>
    <property type="molecule type" value="Genomic_DNA"/>
</dbReference>
<proteinExistence type="predicted"/>
<dbReference type="AlphaFoldDB" id="A0AAQ3KKL6"/>
<evidence type="ECO:0000313" key="1">
    <source>
        <dbReference type="EMBL" id="WOL08663.1"/>
    </source>
</evidence>
<dbReference type="InterPro" id="IPR012876">
    <property type="entry name" value="DUF1677_pln"/>
</dbReference>